<gene>
    <name evidence="1" type="primary">AGC1_5</name>
    <name evidence="1" type="ORF">DSO57_1027375</name>
</gene>
<dbReference type="Proteomes" id="UP001165960">
    <property type="component" value="Unassembled WGS sequence"/>
</dbReference>
<protein>
    <submittedName>
        <fullName evidence="1">Mitochondrial aspartate-glutamate transporter agc1</fullName>
    </submittedName>
</protein>
<evidence type="ECO:0000313" key="2">
    <source>
        <dbReference type="Proteomes" id="UP001165960"/>
    </source>
</evidence>
<name>A0ACC2S3S3_9FUNG</name>
<organism evidence="1 2">
    <name type="scientific">Entomophthora muscae</name>
    <dbReference type="NCBI Taxonomy" id="34485"/>
    <lineage>
        <taxon>Eukaryota</taxon>
        <taxon>Fungi</taxon>
        <taxon>Fungi incertae sedis</taxon>
        <taxon>Zoopagomycota</taxon>
        <taxon>Entomophthoromycotina</taxon>
        <taxon>Entomophthoromycetes</taxon>
        <taxon>Entomophthorales</taxon>
        <taxon>Entomophthoraceae</taxon>
        <taxon>Entomophthora</taxon>
    </lineage>
</organism>
<evidence type="ECO:0000313" key="1">
    <source>
        <dbReference type="EMBL" id="KAJ9056933.1"/>
    </source>
</evidence>
<keyword evidence="2" id="KW-1185">Reference proteome</keyword>
<dbReference type="EMBL" id="QTSX02005846">
    <property type="protein sequence ID" value="KAJ9056933.1"/>
    <property type="molecule type" value="Genomic_DNA"/>
</dbReference>
<comment type="caution">
    <text evidence="1">The sequence shown here is derived from an EMBL/GenBank/DDBJ whole genome shotgun (WGS) entry which is preliminary data.</text>
</comment>
<sequence length="318" mass="33516">MDQKIAASQMADDSFENDSNMAAQSNPSSSLATKLVNGAIAGVVGTLVIFPIDMVKTRLQNQRVGTNGQLPYSGGIDCFRKIVAKEGFKGLYRGLVPNLIGVTPEKAIKLAVNDLAREKLARRLNVPSDKLPTAYGMLAGATAGFCQVIATNPMEIVKIRMQVAGSSSLPGTPKPSALQIVKELGPRGMYRGTPATLLRDVPFSIMFFPLHAYLKQVFSPSDGSTSFGAVFGSGVLAGAFAAAAVTPSDVVKTRLQVASKQGDKAVTGVLPCFRQIIAQEGPGALFRGAGQRAMIVAPLFGLALLTYEVQQKLMAGKI</sequence>
<reference evidence="1" key="1">
    <citation type="submission" date="2022-04" db="EMBL/GenBank/DDBJ databases">
        <title>Genome of the entomopathogenic fungus Entomophthora muscae.</title>
        <authorList>
            <person name="Elya C."/>
            <person name="Lovett B.R."/>
            <person name="Lee E."/>
            <person name="Macias A.M."/>
            <person name="Hajek A.E."/>
            <person name="De Bivort B.L."/>
            <person name="Kasson M.T."/>
            <person name="De Fine Licht H.H."/>
            <person name="Stajich J.E."/>
        </authorList>
    </citation>
    <scope>NUCLEOTIDE SEQUENCE</scope>
    <source>
        <strain evidence="1">Berkeley</strain>
    </source>
</reference>
<proteinExistence type="predicted"/>
<accession>A0ACC2S3S3</accession>